<feature type="domain" description="Glycosyl transferase family 1" evidence="1">
    <location>
        <begin position="159"/>
        <end position="278"/>
    </location>
</feature>
<evidence type="ECO:0000259" key="1">
    <source>
        <dbReference type="Pfam" id="PF00534"/>
    </source>
</evidence>
<dbReference type="Pfam" id="PF00534">
    <property type="entry name" value="Glycos_transf_1"/>
    <property type="match status" value="1"/>
</dbReference>
<dbReference type="AlphaFoldDB" id="A0A9X3S9F8"/>
<evidence type="ECO:0000313" key="3">
    <source>
        <dbReference type="Proteomes" id="UP001147653"/>
    </source>
</evidence>
<evidence type="ECO:0000313" key="2">
    <source>
        <dbReference type="EMBL" id="MDA0179195.1"/>
    </source>
</evidence>
<dbReference type="GO" id="GO:0016757">
    <property type="term" value="F:glycosyltransferase activity"/>
    <property type="evidence" value="ECO:0007669"/>
    <property type="project" value="InterPro"/>
</dbReference>
<name>A0A9X3S9F8_9ACTN</name>
<protein>
    <submittedName>
        <fullName evidence="2">Glycosyltransferase</fullName>
    </submittedName>
</protein>
<dbReference type="SUPFAM" id="SSF53756">
    <property type="entry name" value="UDP-Glycosyltransferase/glycogen phosphorylase"/>
    <property type="match status" value="1"/>
</dbReference>
<organism evidence="2 3">
    <name type="scientific">Solirubrobacter phytolaccae</name>
    <dbReference type="NCBI Taxonomy" id="1404360"/>
    <lineage>
        <taxon>Bacteria</taxon>
        <taxon>Bacillati</taxon>
        <taxon>Actinomycetota</taxon>
        <taxon>Thermoleophilia</taxon>
        <taxon>Solirubrobacterales</taxon>
        <taxon>Solirubrobacteraceae</taxon>
        <taxon>Solirubrobacter</taxon>
    </lineage>
</organism>
<dbReference type="InterPro" id="IPR001296">
    <property type="entry name" value="Glyco_trans_1"/>
</dbReference>
<reference evidence="2" key="1">
    <citation type="submission" date="2022-10" db="EMBL/GenBank/DDBJ databases">
        <title>The WGS of Solirubrobacter phytolaccae KCTC 29190.</title>
        <authorList>
            <person name="Jiang Z."/>
        </authorList>
    </citation>
    <scope>NUCLEOTIDE SEQUENCE</scope>
    <source>
        <strain evidence="2">KCTC 29190</strain>
    </source>
</reference>
<accession>A0A9X3S9F8</accession>
<comment type="caution">
    <text evidence="2">The sequence shown here is derived from an EMBL/GenBank/DDBJ whole genome shotgun (WGS) entry which is preliminary data.</text>
</comment>
<dbReference type="Proteomes" id="UP001147653">
    <property type="component" value="Unassembled WGS sequence"/>
</dbReference>
<dbReference type="Gene3D" id="3.40.50.2000">
    <property type="entry name" value="Glycogen Phosphorylase B"/>
    <property type="match status" value="1"/>
</dbReference>
<keyword evidence="3" id="KW-1185">Reference proteome</keyword>
<dbReference type="RefSeq" id="WP_270023459.1">
    <property type="nucleotide sequence ID" value="NZ_JAPDDP010000003.1"/>
</dbReference>
<sequence>MARADVLIVSLGGTAGLREADEELAASLRRAGARVEIARTQRPPELRTYAALELAWALNARRAAVQAIREHTPRAVLYSSTTAALLGPVPGAIRFDAPAAGNRPGRHGIWQRPVEARRFNAAPLLVPWSEGGLEEAPTPRAGAVIVPVPVEPSGPPEVKDIAALTYGANPEKKGLDRVLAAWARNGRAGEELVVAGLDAAAGGEWLERAGGAAAGAVGGTGGTGGTVRFTGMIPRDEYRALLRRARVFVTAPRREDYGIAQLEALADGCLLVTNAAAGPYAALPLAWALDPRLVGDALDVRAALDDPVPGYAARAAAAVAPFGRAAVDRVVAEALLPRLVP</sequence>
<proteinExistence type="predicted"/>
<dbReference type="EMBL" id="JAPDDP010000003">
    <property type="protein sequence ID" value="MDA0179195.1"/>
    <property type="molecule type" value="Genomic_DNA"/>
</dbReference>
<gene>
    <name evidence="2" type="ORF">OJ997_02715</name>
</gene>